<name>A0ABT9TYW1_PAEHA</name>
<sequence>MELVNLRYGINPHQKKAKLYSTKNLSLKILTSFYRTTMALVQTELQRFALRWYCVAEFKYILENVGFSNVKICAEFEDGKKPTSDNQKFVYQAANL</sequence>
<evidence type="ECO:0000313" key="1">
    <source>
        <dbReference type="EMBL" id="MDQ0112076.1"/>
    </source>
</evidence>
<dbReference type="EMBL" id="JAUSSU010000003">
    <property type="protein sequence ID" value="MDQ0112076.1"/>
    <property type="molecule type" value="Genomic_DNA"/>
</dbReference>
<organism evidence="1 2">
    <name type="scientific">Paenibacillus harenae</name>
    <dbReference type="NCBI Taxonomy" id="306543"/>
    <lineage>
        <taxon>Bacteria</taxon>
        <taxon>Bacillati</taxon>
        <taxon>Bacillota</taxon>
        <taxon>Bacilli</taxon>
        <taxon>Bacillales</taxon>
        <taxon>Paenibacillaceae</taxon>
        <taxon>Paenibacillus</taxon>
    </lineage>
</organism>
<gene>
    <name evidence="1" type="ORF">J2T15_001511</name>
</gene>
<dbReference type="Proteomes" id="UP001229346">
    <property type="component" value="Unassembled WGS sequence"/>
</dbReference>
<protein>
    <submittedName>
        <fullName evidence="1">Uncharacterized protein</fullName>
    </submittedName>
</protein>
<reference evidence="1 2" key="1">
    <citation type="submission" date="2023-07" db="EMBL/GenBank/DDBJ databases">
        <title>Sorghum-associated microbial communities from plants grown in Nebraska, USA.</title>
        <authorList>
            <person name="Schachtman D."/>
        </authorList>
    </citation>
    <scope>NUCLEOTIDE SEQUENCE [LARGE SCALE GENOMIC DNA]</scope>
    <source>
        <strain evidence="1 2">CC482</strain>
    </source>
</reference>
<evidence type="ECO:0000313" key="2">
    <source>
        <dbReference type="Proteomes" id="UP001229346"/>
    </source>
</evidence>
<proteinExistence type="predicted"/>
<accession>A0ABT9TYW1</accession>
<comment type="caution">
    <text evidence="1">The sequence shown here is derived from an EMBL/GenBank/DDBJ whole genome shotgun (WGS) entry which is preliminary data.</text>
</comment>
<keyword evidence="2" id="KW-1185">Reference proteome</keyword>
<dbReference type="RefSeq" id="WP_307202615.1">
    <property type="nucleotide sequence ID" value="NZ_JAUSSU010000003.1"/>
</dbReference>